<keyword evidence="2 11" id="KW-0547">Nucleotide-binding</keyword>
<evidence type="ECO:0000256" key="1">
    <source>
        <dbReference type="ARBA" id="ARBA00009922"/>
    </source>
</evidence>
<evidence type="ECO:0000259" key="12">
    <source>
        <dbReference type="PROSITE" id="PS51198"/>
    </source>
</evidence>
<dbReference type="PROSITE" id="PS51198">
    <property type="entry name" value="UVRD_HELICASE_ATP_BIND"/>
    <property type="match status" value="1"/>
</dbReference>
<feature type="binding site" evidence="11">
    <location>
        <begin position="34"/>
        <end position="41"/>
    </location>
    <ligand>
        <name>ATP</name>
        <dbReference type="ChEBI" id="CHEBI:30616"/>
    </ligand>
</feature>
<feature type="domain" description="UvrD-like helicase ATP-binding" evidence="12">
    <location>
        <begin position="13"/>
        <end position="289"/>
    </location>
</feature>
<evidence type="ECO:0000256" key="2">
    <source>
        <dbReference type="ARBA" id="ARBA00022741"/>
    </source>
</evidence>
<dbReference type="GO" id="GO:0003677">
    <property type="term" value="F:DNA binding"/>
    <property type="evidence" value="ECO:0007669"/>
    <property type="project" value="UniProtKB-KW"/>
</dbReference>
<evidence type="ECO:0000313" key="14">
    <source>
        <dbReference type="EMBL" id="SCZ78905.1"/>
    </source>
</evidence>
<evidence type="ECO:0000256" key="10">
    <source>
        <dbReference type="ARBA" id="ARBA00048988"/>
    </source>
</evidence>
<dbReference type="RefSeq" id="WP_092590264.1">
    <property type="nucleotide sequence ID" value="NZ_FMWL01000005.1"/>
</dbReference>
<dbReference type="Pfam" id="PF00580">
    <property type="entry name" value="UvrD-helicase"/>
    <property type="match status" value="1"/>
</dbReference>
<feature type="domain" description="UvrD-like helicase C-terminal" evidence="13">
    <location>
        <begin position="290"/>
        <end position="547"/>
    </location>
</feature>
<dbReference type="PANTHER" id="PTHR11070:SF2">
    <property type="entry name" value="ATP-DEPENDENT DNA HELICASE SRS2"/>
    <property type="match status" value="1"/>
</dbReference>
<dbReference type="Gene3D" id="3.40.50.300">
    <property type="entry name" value="P-loop containing nucleotide triphosphate hydrolases"/>
    <property type="match status" value="2"/>
</dbReference>
<organism evidence="14 15">
    <name type="scientific">Acidaminobacter hydrogenoformans DSM 2784</name>
    <dbReference type="NCBI Taxonomy" id="1120920"/>
    <lineage>
        <taxon>Bacteria</taxon>
        <taxon>Bacillati</taxon>
        <taxon>Bacillota</taxon>
        <taxon>Clostridia</taxon>
        <taxon>Peptostreptococcales</taxon>
        <taxon>Acidaminobacteraceae</taxon>
        <taxon>Acidaminobacter</taxon>
    </lineage>
</organism>
<keyword evidence="5 11" id="KW-0067">ATP-binding</keyword>
<dbReference type="OrthoDB" id="9810135at2"/>
<comment type="catalytic activity">
    <reaction evidence="8">
        <text>Couples ATP hydrolysis with the unwinding of duplex DNA by translocating in the 3'-5' direction.</text>
        <dbReference type="EC" id="5.6.2.4"/>
    </reaction>
</comment>
<accession>A0A1G5RXP5</accession>
<dbReference type="AlphaFoldDB" id="A0A1G5RXP5"/>
<dbReference type="Gene3D" id="1.10.10.160">
    <property type="match status" value="1"/>
</dbReference>
<evidence type="ECO:0000256" key="6">
    <source>
        <dbReference type="ARBA" id="ARBA00023125"/>
    </source>
</evidence>
<dbReference type="Gene3D" id="1.10.486.10">
    <property type="entry name" value="PCRA, domain 4"/>
    <property type="match status" value="1"/>
</dbReference>
<dbReference type="GO" id="GO:0000725">
    <property type="term" value="P:recombinational repair"/>
    <property type="evidence" value="ECO:0007669"/>
    <property type="project" value="TreeGrafter"/>
</dbReference>
<dbReference type="InterPro" id="IPR014016">
    <property type="entry name" value="UvrD-like_ATP-bd"/>
</dbReference>
<evidence type="ECO:0000256" key="5">
    <source>
        <dbReference type="ARBA" id="ARBA00022840"/>
    </source>
</evidence>
<dbReference type="CDD" id="cd17932">
    <property type="entry name" value="DEXQc_UvrD"/>
    <property type="match status" value="1"/>
</dbReference>
<proteinExistence type="inferred from homology"/>
<dbReference type="InterPro" id="IPR027417">
    <property type="entry name" value="P-loop_NTPase"/>
</dbReference>
<dbReference type="Proteomes" id="UP000199208">
    <property type="component" value="Unassembled WGS sequence"/>
</dbReference>
<keyword evidence="3 11" id="KW-0378">Hydrolase</keyword>
<dbReference type="GO" id="GO:0016887">
    <property type="term" value="F:ATP hydrolysis activity"/>
    <property type="evidence" value="ECO:0007669"/>
    <property type="project" value="RHEA"/>
</dbReference>
<dbReference type="STRING" id="1120920.SAMN03080599_01500"/>
<dbReference type="PANTHER" id="PTHR11070">
    <property type="entry name" value="UVRD / RECB / PCRA DNA HELICASE FAMILY MEMBER"/>
    <property type="match status" value="1"/>
</dbReference>
<comment type="similarity">
    <text evidence="1">Belongs to the helicase family. UvrD subfamily.</text>
</comment>
<dbReference type="PROSITE" id="PS51217">
    <property type="entry name" value="UVRD_HELICASE_CTER"/>
    <property type="match status" value="1"/>
</dbReference>
<dbReference type="InterPro" id="IPR014017">
    <property type="entry name" value="DNA_helicase_UvrD-like_C"/>
</dbReference>
<evidence type="ECO:0000256" key="8">
    <source>
        <dbReference type="ARBA" id="ARBA00034617"/>
    </source>
</evidence>
<dbReference type="InterPro" id="IPR013986">
    <property type="entry name" value="DExx_box_DNA_helicase_dom_sf"/>
</dbReference>
<dbReference type="SUPFAM" id="SSF52540">
    <property type="entry name" value="P-loop containing nucleoside triphosphate hydrolases"/>
    <property type="match status" value="1"/>
</dbReference>
<evidence type="ECO:0000256" key="3">
    <source>
        <dbReference type="ARBA" id="ARBA00022801"/>
    </source>
</evidence>
<protein>
    <recommendedName>
        <fullName evidence="9">DNA 3'-5' helicase</fullName>
        <ecNumber evidence="9">5.6.2.4</ecNumber>
    </recommendedName>
</protein>
<dbReference type="GO" id="GO:0043138">
    <property type="term" value="F:3'-5' DNA helicase activity"/>
    <property type="evidence" value="ECO:0007669"/>
    <property type="project" value="UniProtKB-EC"/>
</dbReference>
<reference evidence="14 15" key="1">
    <citation type="submission" date="2016-10" db="EMBL/GenBank/DDBJ databases">
        <authorList>
            <person name="de Groot N.N."/>
        </authorList>
    </citation>
    <scope>NUCLEOTIDE SEQUENCE [LARGE SCALE GENOMIC DNA]</scope>
    <source>
        <strain evidence="14 15">DSM 2784</strain>
    </source>
</reference>
<dbReference type="EC" id="5.6.2.4" evidence="9"/>
<evidence type="ECO:0000256" key="7">
    <source>
        <dbReference type="ARBA" id="ARBA00023235"/>
    </source>
</evidence>
<name>A0A1G5RXP5_9FIRM</name>
<dbReference type="GO" id="GO:0005524">
    <property type="term" value="F:ATP binding"/>
    <property type="evidence" value="ECO:0007669"/>
    <property type="project" value="UniProtKB-UniRule"/>
</dbReference>
<evidence type="ECO:0000256" key="11">
    <source>
        <dbReference type="PROSITE-ProRule" id="PRU00560"/>
    </source>
</evidence>
<evidence type="ECO:0000313" key="15">
    <source>
        <dbReference type="Proteomes" id="UP000199208"/>
    </source>
</evidence>
<evidence type="ECO:0000259" key="13">
    <source>
        <dbReference type="PROSITE" id="PS51217"/>
    </source>
</evidence>
<comment type="catalytic activity">
    <reaction evidence="10">
        <text>ATP + H2O = ADP + phosphate + H(+)</text>
        <dbReference type="Rhea" id="RHEA:13065"/>
        <dbReference type="ChEBI" id="CHEBI:15377"/>
        <dbReference type="ChEBI" id="CHEBI:15378"/>
        <dbReference type="ChEBI" id="CHEBI:30616"/>
        <dbReference type="ChEBI" id="CHEBI:43474"/>
        <dbReference type="ChEBI" id="CHEBI:456216"/>
        <dbReference type="EC" id="5.6.2.4"/>
    </reaction>
</comment>
<keyword evidence="4 11" id="KW-0347">Helicase</keyword>
<dbReference type="Pfam" id="PF13361">
    <property type="entry name" value="UvrD_C"/>
    <property type="match status" value="1"/>
</dbReference>
<keyword evidence="7" id="KW-0413">Isomerase</keyword>
<evidence type="ECO:0000256" key="4">
    <source>
        <dbReference type="ARBA" id="ARBA00022806"/>
    </source>
</evidence>
<evidence type="ECO:0000256" key="9">
    <source>
        <dbReference type="ARBA" id="ARBA00034808"/>
    </source>
</evidence>
<sequence length="696" mass="79282">MTFFETLEQDLNLFFGNDQQDAIRHFEGPALTLAIPGSGKTTLMLARAVYLSEVHGLDPRNLLNLTFSKAAASDMAERYTTRFRPHFRQQFEFSTIHSFAYRVLGQVWKERGVRPRKLITHTRELLSAAAYHVSAARPNDDQYETLSNQIGYARNMMFAAGQLSASGLDYPEIDRISEAYEALKAKHHVMDFDDLLLAALKLLQEDAGILNRLKKRYPFVQIDEAQDTSKVQHEILKRLVYPSNNLFIVADDDQAIYGFRGASPELLMSFESQFPRGQIYHLSKNYRSRQEIIKVCADIICHNQTRYDKVLKASRDKGGKVSLLEFENYADRNAAILEHLQSTQGQSTGILFRNHLSGLSVMDTLLEAGLPFKVEAGRRTLSDHWLVRDLAAFLQLSEDPSNLEAFQRIVHKTELRIKKEILETIKLNHRGRDVFEVCLETIGRKGHYSDRIRGVQQAVGKLRRLRAVDFLETVDGELGYSGYLEFAQDNLGQSADKIRSLWFSLIAIASRFRRPEQFFERLAALDQYKPSGQDANIALSTLHASKGREFDHVILIDTLKGIFPVKEEARTEAQRLLLEEERRLFYVGVSRARESVNLMHARFGGGRHLRLSLFVTEIMESLERVRPKRPEAKPGDSLMALPDAVHITGTAHHLRFGRGEVLSLNGDAIEIMFNDKARTLSLRLCLEKGFLTFPAQ</sequence>
<dbReference type="EMBL" id="FMWL01000005">
    <property type="protein sequence ID" value="SCZ78905.1"/>
    <property type="molecule type" value="Genomic_DNA"/>
</dbReference>
<keyword evidence="15" id="KW-1185">Reference proteome</keyword>
<gene>
    <name evidence="14" type="ORF">SAMN03080599_01500</name>
</gene>
<dbReference type="InterPro" id="IPR000212">
    <property type="entry name" value="DNA_helicase_UvrD/REP"/>
</dbReference>
<keyword evidence="6" id="KW-0238">DNA-binding</keyword>